<keyword evidence="3" id="KW-1185">Reference proteome</keyword>
<evidence type="ECO:0000313" key="2">
    <source>
        <dbReference type="EMBL" id="PWS30861.1"/>
    </source>
</evidence>
<keyword evidence="1" id="KW-1133">Transmembrane helix</keyword>
<organism evidence="2 3">
    <name type="scientific">Pedobacter paludis</name>
    <dbReference type="NCBI Taxonomy" id="2203212"/>
    <lineage>
        <taxon>Bacteria</taxon>
        <taxon>Pseudomonadati</taxon>
        <taxon>Bacteroidota</taxon>
        <taxon>Sphingobacteriia</taxon>
        <taxon>Sphingobacteriales</taxon>
        <taxon>Sphingobacteriaceae</taxon>
        <taxon>Pedobacter</taxon>
    </lineage>
</organism>
<feature type="transmembrane region" description="Helical" evidence="1">
    <location>
        <begin position="78"/>
        <end position="103"/>
    </location>
</feature>
<sequence>MDVVLFFTKTLIKQLRFPKMKIDKSTEQKLTSILIILFLIASTFIGVPLNGGDKGWIYGYSMFLSTLYSLTDTANLFAFIVSPFGILTLLGGIGVCLLPLIIFTKYEKWFVLFIPLVYILTNFLVIPLLIPFIVFWIILCCNTSKSLQ</sequence>
<evidence type="ECO:0000313" key="3">
    <source>
        <dbReference type="Proteomes" id="UP000245391"/>
    </source>
</evidence>
<protein>
    <submittedName>
        <fullName evidence="2">Uncharacterized protein</fullName>
    </submittedName>
</protein>
<reference evidence="3" key="1">
    <citation type="submission" date="2018-05" db="EMBL/GenBank/DDBJ databases">
        <title>Pedobacter paludis sp. nov., isolated from wetland soil.</title>
        <authorList>
            <person name="Zhang Y."/>
        </authorList>
    </citation>
    <scope>NUCLEOTIDE SEQUENCE [LARGE SCALE GENOMIC DNA]</scope>
    <source>
        <strain evidence="3">R-8</strain>
    </source>
</reference>
<dbReference type="EMBL" id="QGNY01000005">
    <property type="protein sequence ID" value="PWS30861.1"/>
    <property type="molecule type" value="Genomic_DNA"/>
</dbReference>
<feature type="transmembrane region" description="Helical" evidence="1">
    <location>
        <begin position="109"/>
        <end position="139"/>
    </location>
</feature>
<feature type="transmembrane region" description="Helical" evidence="1">
    <location>
        <begin position="55"/>
        <end position="71"/>
    </location>
</feature>
<proteinExistence type="predicted"/>
<keyword evidence="1" id="KW-0472">Membrane</keyword>
<gene>
    <name evidence="2" type="ORF">DF947_14720</name>
</gene>
<evidence type="ECO:0000256" key="1">
    <source>
        <dbReference type="SAM" id="Phobius"/>
    </source>
</evidence>
<name>A0A317EV86_9SPHI</name>
<keyword evidence="1" id="KW-0812">Transmembrane</keyword>
<dbReference type="AlphaFoldDB" id="A0A317EV86"/>
<dbReference type="Proteomes" id="UP000245391">
    <property type="component" value="Unassembled WGS sequence"/>
</dbReference>
<comment type="caution">
    <text evidence="2">The sequence shown here is derived from an EMBL/GenBank/DDBJ whole genome shotgun (WGS) entry which is preliminary data.</text>
</comment>
<feature type="transmembrane region" description="Helical" evidence="1">
    <location>
        <begin position="30"/>
        <end position="49"/>
    </location>
</feature>
<accession>A0A317EV86</accession>